<dbReference type="PANTHER" id="PTHR14568">
    <property type="entry name" value="TRANSMEMBRANE SUPERFAMILY 6 MEMBER 1/2"/>
    <property type="match status" value="1"/>
</dbReference>
<comment type="function">
    <text evidence="8">May function as sterol isomerase.</text>
</comment>
<feature type="transmembrane region" description="Helical" evidence="11">
    <location>
        <begin position="32"/>
        <end position="54"/>
    </location>
</feature>
<dbReference type="GO" id="GO:0005765">
    <property type="term" value="C:lysosomal membrane"/>
    <property type="evidence" value="ECO:0007669"/>
    <property type="project" value="UniProtKB-SubCell"/>
</dbReference>
<keyword evidence="3" id="KW-0677">Repeat</keyword>
<dbReference type="EMBL" id="SWJQ01000308">
    <property type="protein sequence ID" value="TRZ16567.1"/>
    <property type="molecule type" value="Genomic_DNA"/>
</dbReference>
<keyword evidence="6" id="KW-0458">Lysosome</keyword>
<proteinExistence type="inferred from homology"/>
<evidence type="ECO:0000256" key="7">
    <source>
        <dbReference type="ARBA" id="ARBA00034760"/>
    </source>
</evidence>
<feature type="transmembrane region" description="Helical" evidence="11">
    <location>
        <begin position="63"/>
        <end position="82"/>
    </location>
</feature>
<dbReference type="AlphaFoldDB" id="A0A8K1GEA0"/>
<feature type="transmembrane region" description="Helical" evidence="11">
    <location>
        <begin position="106"/>
        <end position="132"/>
    </location>
</feature>
<evidence type="ECO:0000256" key="9">
    <source>
        <dbReference type="ARBA" id="ARBA00040707"/>
    </source>
</evidence>
<keyword evidence="4 10" id="KW-1133">Transmembrane helix</keyword>
<feature type="transmembrane region" description="Helical" evidence="11">
    <location>
        <begin position="163"/>
        <end position="186"/>
    </location>
</feature>
<keyword evidence="2 10" id="KW-0812">Transmembrane</keyword>
<evidence type="ECO:0000256" key="5">
    <source>
        <dbReference type="ARBA" id="ARBA00023136"/>
    </source>
</evidence>
<feature type="transmembrane region" description="Helical" evidence="11">
    <location>
        <begin position="218"/>
        <end position="239"/>
    </location>
</feature>
<feature type="transmembrane region" description="Helical" evidence="11">
    <location>
        <begin position="139"/>
        <end position="157"/>
    </location>
</feature>
<dbReference type="Proteomes" id="UP000796761">
    <property type="component" value="Unassembled WGS sequence"/>
</dbReference>
<feature type="transmembrane region" description="Helical" evidence="11">
    <location>
        <begin position="268"/>
        <end position="287"/>
    </location>
</feature>
<sequence length="397" mass="44503">MSASAATGVFVLSLTAIPVTYLFNCLAATGSSWVIVAVGLLVLVLIALSARVLVKRKPPKDPLFYVYAVFAFTSVVNLIIGLEQDGIIDGFMTHYLREGEPYLNTAYGHVICYWDGSAHYLMYLLMVAAIAWEQSYRTIGLYWLGSIIMSIIVFMPGNIVGKYGAKVCPAIFLSVPYICLPIWAGFRIYNQPSVTHDTPVKVVQEVQKKGLLRRPIDLMLAAYLILATGFCIFRGMIALDCPAELCRLYIQLHEPYIKDPAAYPKLQMLAYMFYSVPYYVIALYGLLVPGCSWMPDLTLIHAGGLAQAQFSHIGASLHARTPYIYRVPEEAKEFFLILNIMYGILPQLFAYSREVQECGLEELNALQQNLSVGVQQDSWSEPQHQLDMLQDWLFNTS</sequence>
<comment type="caution">
    <text evidence="13">The sequence shown here is derived from an EMBL/GenBank/DDBJ whole genome shotgun (WGS) entry which is preliminary data.</text>
</comment>
<keyword evidence="14" id="KW-1185">Reference proteome</keyword>
<keyword evidence="5 10" id="KW-0472">Membrane</keyword>
<accession>A0A8K1GEA0</accession>
<evidence type="ECO:0000256" key="11">
    <source>
        <dbReference type="SAM" id="Phobius"/>
    </source>
</evidence>
<evidence type="ECO:0000256" key="2">
    <source>
        <dbReference type="ARBA" id="ARBA00022692"/>
    </source>
</evidence>
<comment type="similarity">
    <text evidence="7">Belongs to the TM6SF family.</text>
</comment>
<protein>
    <recommendedName>
        <fullName evidence="9">Transmembrane 6 superfamily member 1</fullName>
    </recommendedName>
</protein>
<dbReference type="CDD" id="cd21106">
    <property type="entry name" value="TM6SF1-like"/>
    <property type="match status" value="1"/>
</dbReference>
<feature type="domain" description="EXPERA" evidence="12">
    <location>
        <begin position="60"/>
        <end position="185"/>
    </location>
</feature>
<reference evidence="13" key="1">
    <citation type="submission" date="2019-04" db="EMBL/GenBank/DDBJ databases">
        <title>Genome assembly of Zosterops borbonicus 15179.</title>
        <authorList>
            <person name="Leroy T."/>
            <person name="Anselmetti Y."/>
            <person name="Tilak M.-K."/>
            <person name="Nabholz B."/>
        </authorList>
    </citation>
    <scope>NUCLEOTIDE SEQUENCE</scope>
    <source>
        <strain evidence="13">HGM_15179</strain>
        <tissue evidence="13">Muscle</tissue>
    </source>
</reference>
<dbReference type="Pfam" id="PF05241">
    <property type="entry name" value="EBP"/>
    <property type="match status" value="1"/>
</dbReference>
<evidence type="ECO:0000259" key="12">
    <source>
        <dbReference type="PROSITE" id="PS51751"/>
    </source>
</evidence>
<evidence type="ECO:0000313" key="14">
    <source>
        <dbReference type="Proteomes" id="UP000796761"/>
    </source>
</evidence>
<name>A0A8K1GEA0_9PASS</name>
<gene>
    <name evidence="13" type="ORF">HGM15179_010519</name>
</gene>
<dbReference type="PANTHER" id="PTHR14568:SF10">
    <property type="entry name" value="TRANSMEMBRANE 6 SUPERFAMILY MEMBER 1"/>
    <property type="match status" value="1"/>
</dbReference>
<dbReference type="Pfam" id="PF26083">
    <property type="entry name" value="TM_Tm6sf2"/>
    <property type="match status" value="1"/>
</dbReference>
<evidence type="ECO:0000256" key="8">
    <source>
        <dbReference type="ARBA" id="ARBA00037773"/>
    </source>
</evidence>
<comment type="subcellular location">
    <subcellularLocation>
        <location evidence="1">Lysosome membrane</location>
        <topology evidence="1">Multi-pass membrane protein</topology>
    </subcellularLocation>
</comment>
<dbReference type="PROSITE" id="PS51751">
    <property type="entry name" value="EXPERA"/>
    <property type="match status" value="2"/>
</dbReference>
<dbReference type="OrthoDB" id="8181520at2759"/>
<evidence type="ECO:0000256" key="6">
    <source>
        <dbReference type="ARBA" id="ARBA00023228"/>
    </source>
</evidence>
<feature type="domain" description="EXPERA" evidence="12">
    <location>
        <begin position="216"/>
        <end position="350"/>
    </location>
</feature>
<dbReference type="InterPro" id="IPR033118">
    <property type="entry name" value="EXPERA"/>
</dbReference>
<evidence type="ECO:0000256" key="4">
    <source>
        <dbReference type="ARBA" id="ARBA00022989"/>
    </source>
</evidence>
<dbReference type="InterPro" id="IPR059044">
    <property type="entry name" value="TM_Tm6sf1/2"/>
</dbReference>
<evidence type="ECO:0000256" key="1">
    <source>
        <dbReference type="ARBA" id="ARBA00004155"/>
    </source>
</evidence>
<evidence type="ECO:0000256" key="3">
    <source>
        <dbReference type="ARBA" id="ARBA00022737"/>
    </source>
</evidence>
<evidence type="ECO:0000256" key="10">
    <source>
        <dbReference type="PROSITE-ProRule" id="PRU01087"/>
    </source>
</evidence>
<dbReference type="InterPro" id="IPR047195">
    <property type="entry name" value="TM6SF1-like"/>
</dbReference>
<evidence type="ECO:0000313" key="13">
    <source>
        <dbReference type="EMBL" id="TRZ16567.1"/>
    </source>
</evidence>
<organism evidence="13 14">
    <name type="scientific">Zosterops borbonicus</name>
    <dbReference type="NCBI Taxonomy" id="364589"/>
    <lineage>
        <taxon>Eukaryota</taxon>
        <taxon>Metazoa</taxon>
        <taxon>Chordata</taxon>
        <taxon>Craniata</taxon>
        <taxon>Vertebrata</taxon>
        <taxon>Euteleostomi</taxon>
        <taxon>Archelosauria</taxon>
        <taxon>Archosauria</taxon>
        <taxon>Dinosauria</taxon>
        <taxon>Saurischia</taxon>
        <taxon>Theropoda</taxon>
        <taxon>Coelurosauria</taxon>
        <taxon>Aves</taxon>
        <taxon>Neognathae</taxon>
        <taxon>Neoaves</taxon>
        <taxon>Telluraves</taxon>
        <taxon>Australaves</taxon>
        <taxon>Passeriformes</taxon>
        <taxon>Sylvioidea</taxon>
        <taxon>Zosteropidae</taxon>
        <taxon>Zosterops</taxon>
    </lineage>
</organism>